<dbReference type="GO" id="GO:0007189">
    <property type="term" value="P:adenylate cyclase-activating G protein-coupled receptor signaling pathway"/>
    <property type="evidence" value="ECO:0007669"/>
    <property type="project" value="EnsemblFungi"/>
</dbReference>
<keyword evidence="1" id="KW-0378">Hydrolase</keyword>
<dbReference type="SUPFAM" id="SSF56281">
    <property type="entry name" value="Metallo-hydrolase/oxidoreductase"/>
    <property type="match status" value="1"/>
</dbReference>
<dbReference type="Gene3D" id="3.60.15.10">
    <property type="entry name" value="Ribonuclease Z/Hydroxyacylglutathione hydrolase-like"/>
    <property type="match status" value="1"/>
</dbReference>
<dbReference type="PANTHER" id="PTHR28283">
    <property type="entry name" value="3',5'-CYCLIC-NUCLEOTIDE PHOSPHODIESTERASE 1"/>
    <property type="match status" value="1"/>
</dbReference>
<protein>
    <submittedName>
        <fullName evidence="2">LADA_0G16380g1_1</fullName>
    </submittedName>
</protein>
<dbReference type="InterPro" id="IPR036866">
    <property type="entry name" value="RibonucZ/Hydroxyglut_hydro"/>
</dbReference>
<proteinExistence type="inferred from homology"/>
<keyword evidence="1" id="KW-0114">cAMP</keyword>
<accession>A0A1G4JX75</accession>
<organism evidence="2 3">
    <name type="scientific">Lachancea dasiensis</name>
    <dbReference type="NCBI Taxonomy" id="1072105"/>
    <lineage>
        <taxon>Eukaryota</taxon>
        <taxon>Fungi</taxon>
        <taxon>Dikarya</taxon>
        <taxon>Ascomycota</taxon>
        <taxon>Saccharomycotina</taxon>
        <taxon>Saccharomycetes</taxon>
        <taxon>Saccharomycetales</taxon>
        <taxon>Saccharomycetaceae</taxon>
        <taxon>Lachancea</taxon>
    </lineage>
</organism>
<evidence type="ECO:0000256" key="1">
    <source>
        <dbReference type="PIRNR" id="PIRNR000962"/>
    </source>
</evidence>
<keyword evidence="3" id="KW-1185">Reference proteome</keyword>
<dbReference type="Proteomes" id="UP000190274">
    <property type="component" value="Chromosome G"/>
</dbReference>
<reference evidence="3" key="1">
    <citation type="submission" date="2016-03" db="EMBL/GenBank/DDBJ databases">
        <authorList>
            <person name="Devillers H."/>
        </authorList>
    </citation>
    <scope>NUCLEOTIDE SEQUENCE [LARGE SCALE GENOMIC DNA]</scope>
</reference>
<dbReference type="GO" id="GO:0006198">
    <property type="term" value="P:cAMP catabolic process"/>
    <property type="evidence" value="ECO:0007669"/>
    <property type="project" value="UniProtKB-UniRule"/>
</dbReference>
<dbReference type="GO" id="GO:0047555">
    <property type="term" value="F:3',5'-cyclic-GMP phosphodiesterase activity"/>
    <property type="evidence" value="ECO:0007669"/>
    <property type="project" value="TreeGrafter"/>
</dbReference>
<dbReference type="PRINTS" id="PR00388">
    <property type="entry name" value="PDIESTERASE2"/>
</dbReference>
<name>A0A1G4JX75_9SACH</name>
<gene>
    <name evidence="2" type="ORF">LADA_0G16380G</name>
</gene>
<dbReference type="PANTHER" id="PTHR28283:SF1">
    <property type="entry name" value="3',5'-CYCLIC-NUCLEOTIDE PHOSPHODIESTERASE 1"/>
    <property type="match status" value="1"/>
</dbReference>
<dbReference type="InterPro" id="IPR000396">
    <property type="entry name" value="Pdiesterase2"/>
</dbReference>
<dbReference type="PIRSF" id="PIRSF000962">
    <property type="entry name" value="Cyc_nuc_PDEase"/>
    <property type="match status" value="1"/>
</dbReference>
<dbReference type="CDD" id="cd07735">
    <property type="entry name" value="class_II_PDE_MBL-fold"/>
    <property type="match status" value="1"/>
</dbReference>
<comment type="similarity">
    <text evidence="1">Belongs to the cyclic nucleotide phosphodiesterase class-II family.</text>
</comment>
<evidence type="ECO:0000313" key="3">
    <source>
        <dbReference type="Proteomes" id="UP000190274"/>
    </source>
</evidence>
<evidence type="ECO:0000313" key="2">
    <source>
        <dbReference type="EMBL" id="SCU95586.1"/>
    </source>
</evidence>
<dbReference type="Pfam" id="PF02112">
    <property type="entry name" value="PDEase_II"/>
    <property type="match status" value="1"/>
</dbReference>
<dbReference type="AlphaFoldDB" id="A0A1G4JX75"/>
<dbReference type="STRING" id="1266660.A0A1G4JX75"/>
<sequence>MVSFEISILGACGGPLDGCNQGFLLSEAGTHEEKHYMCVDAGSGLRQIADMMDKSCTNTRQANLDCREDMVQSLYERTQEPLHKFVDARCQVIRGLGSIPKTDSNETTMTRALRLLNNIGDYFITHPHLDHVAALAINSPAFSGPEKTVWGLPATTEAIQKHIFNDIVWPNLFAQNKIKIRMSVLEEARSYHIKSIPNWSVTAFQVSHGVMIESRLPCISTLYLIQNTLTKDSVLMCGDLESDVVSHQPLLAGVWRHLSLTIPLKHLKGIYIECSSSNGIEDTQLYGHLSPKYLVYELKQLSRAYGSALDGLQVSIIHVKMALGEVDPRLQVLDQVRTIAAAEGLGGIIFTMALQGYTFVL</sequence>
<dbReference type="GO" id="GO:0004115">
    <property type="term" value="F:3',5'-cyclic-AMP phosphodiesterase activity"/>
    <property type="evidence" value="ECO:0007669"/>
    <property type="project" value="UniProtKB-UniRule"/>
</dbReference>
<dbReference type="OrthoDB" id="258495at2759"/>
<dbReference type="EMBL" id="LT598457">
    <property type="protein sequence ID" value="SCU95586.1"/>
    <property type="molecule type" value="Genomic_DNA"/>
</dbReference>
<dbReference type="GO" id="GO:1902660">
    <property type="term" value="P:negative regulation of glucose mediated signaling pathway"/>
    <property type="evidence" value="ECO:0007669"/>
    <property type="project" value="TreeGrafter"/>
</dbReference>